<dbReference type="OrthoDB" id="9792068at2"/>
<gene>
    <name evidence="8" type="ORF">SAMN02745912_01626</name>
</gene>
<evidence type="ECO:0000256" key="4">
    <source>
        <dbReference type="ARBA" id="ARBA00023143"/>
    </source>
</evidence>
<comment type="subunit">
    <text evidence="6">The basal body constitutes a major portion of the flagellar organelle and consists of a number of rings mounted on a central rod.</text>
</comment>
<evidence type="ECO:0000259" key="7">
    <source>
        <dbReference type="Pfam" id="PF00460"/>
    </source>
</evidence>
<dbReference type="InterPro" id="IPR001444">
    <property type="entry name" value="Flag_bb_rod_N"/>
</dbReference>
<evidence type="ECO:0000256" key="2">
    <source>
        <dbReference type="ARBA" id="ARBA00009677"/>
    </source>
</evidence>
<organism evidence="8 9">
    <name type="scientific">Paramaledivibacter caminithermalis (strain DSM 15212 / CIP 107654 / DViRD3)</name>
    <name type="common">Clostridium caminithermale</name>
    <dbReference type="NCBI Taxonomy" id="1121301"/>
    <lineage>
        <taxon>Bacteria</taxon>
        <taxon>Bacillati</taxon>
        <taxon>Bacillota</taxon>
        <taxon>Clostridia</taxon>
        <taxon>Peptostreptococcales</taxon>
        <taxon>Caminicellaceae</taxon>
        <taxon>Paramaledivibacter</taxon>
    </lineage>
</organism>
<feature type="domain" description="Flagellar basal body rod protein N-terminal" evidence="7">
    <location>
        <begin position="26"/>
        <end position="39"/>
    </location>
</feature>
<dbReference type="PIRSF" id="PIRSF002889">
    <property type="entry name" value="Rod_FlgB"/>
    <property type="match status" value="1"/>
</dbReference>
<keyword evidence="8" id="KW-0966">Cell projection</keyword>
<dbReference type="STRING" id="1121301.SAMN02745912_01626"/>
<keyword evidence="8" id="KW-0969">Cilium</keyword>
<dbReference type="InterPro" id="IPR019776">
    <property type="entry name" value="Flagellar_basal_body_rod_CS"/>
</dbReference>
<proteinExistence type="inferred from homology"/>
<keyword evidence="9" id="KW-1185">Reference proteome</keyword>
<sequence>MLNKLYGNIDIYKKAMDASWLKNTAISNNLANVNTPGYKRQNVKFDSILKDYITNSSIQLNKTHPKHISNNDISLLEPKITREMGTSFRKDKNNVNVDVEMAELSKNYIQFNLLARQLSGQISKIKMCISKGGK</sequence>
<evidence type="ECO:0000256" key="3">
    <source>
        <dbReference type="ARBA" id="ARBA00014376"/>
    </source>
</evidence>
<keyword evidence="8" id="KW-0282">Flagellum</keyword>
<dbReference type="EMBL" id="FRAG01000015">
    <property type="protein sequence ID" value="SHJ91920.1"/>
    <property type="molecule type" value="Genomic_DNA"/>
</dbReference>
<dbReference type="GO" id="GO:0071973">
    <property type="term" value="P:bacterial-type flagellum-dependent cell motility"/>
    <property type="evidence" value="ECO:0007669"/>
    <property type="project" value="InterPro"/>
</dbReference>
<dbReference type="AlphaFoldDB" id="A0A1M6N850"/>
<comment type="subcellular location">
    <subcellularLocation>
        <location evidence="1 6">Bacterial flagellum basal body</location>
    </subcellularLocation>
</comment>
<dbReference type="InterPro" id="IPR006300">
    <property type="entry name" value="FlgB"/>
</dbReference>
<comment type="similarity">
    <text evidence="2 6">Belongs to the flagella basal body rod proteins family.</text>
</comment>
<dbReference type="NCBIfam" id="TIGR01396">
    <property type="entry name" value="FlgB"/>
    <property type="match status" value="1"/>
</dbReference>
<protein>
    <recommendedName>
        <fullName evidence="3 6">Flagellar basal body rod protein FlgB</fullName>
    </recommendedName>
</protein>
<dbReference type="GO" id="GO:0030694">
    <property type="term" value="C:bacterial-type flagellum basal body, rod"/>
    <property type="evidence" value="ECO:0007669"/>
    <property type="project" value="InterPro"/>
</dbReference>
<evidence type="ECO:0000256" key="6">
    <source>
        <dbReference type="PIRNR" id="PIRNR002889"/>
    </source>
</evidence>
<dbReference type="RefSeq" id="WP_073148755.1">
    <property type="nucleotide sequence ID" value="NZ_FRAG01000015.1"/>
</dbReference>
<dbReference type="Pfam" id="PF00460">
    <property type="entry name" value="Flg_bb_rod"/>
    <property type="match status" value="1"/>
</dbReference>
<reference evidence="8 9" key="1">
    <citation type="submission" date="2016-11" db="EMBL/GenBank/DDBJ databases">
        <authorList>
            <person name="Jaros S."/>
            <person name="Januszkiewicz K."/>
            <person name="Wedrychowicz H."/>
        </authorList>
    </citation>
    <scope>NUCLEOTIDE SEQUENCE [LARGE SCALE GENOMIC DNA]</scope>
    <source>
        <strain evidence="8 9">DSM 15212</strain>
    </source>
</reference>
<name>A0A1M6N850_PARC5</name>
<keyword evidence="4 6" id="KW-0975">Bacterial flagellum</keyword>
<dbReference type="Proteomes" id="UP000184465">
    <property type="component" value="Unassembled WGS sequence"/>
</dbReference>
<evidence type="ECO:0000313" key="8">
    <source>
        <dbReference type="EMBL" id="SHJ91920.1"/>
    </source>
</evidence>
<comment type="function">
    <text evidence="5 6">Structural component of flagellum, the bacterial motility apparatus. Part of the rod structure of flagellar basal body.</text>
</comment>
<evidence type="ECO:0000256" key="1">
    <source>
        <dbReference type="ARBA" id="ARBA00004117"/>
    </source>
</evidence>
<accession>A0A1M6N850</accession>
<evidence type="ECO:0000313" key="9">
    <source>
        <dbReference type="Proteomes" id="UP000184465"/>
    </source>
</evidence>
<evidence type="ECO:0000256" key="5">
    <source>
        <dbReference type="ARBA" id="ARBA00024934"/>
    </source>
</evidence>
<dbReference type="PROSITE" id="PS00588">
    <property type="entry name" value="FLAGELLA_BB_ROD"/>
    <property type="match status" value="1"/>
</dbReference>